<organism evidence="1 2">
    <name type="scientific">Gonapodya prolifera (strain JEL478)</name>
    <name type="common">Monoblepharis prolifera</name>
    <dbReference type="NCBI Taxonomy" id="1344416"/>
    <lineage>
        <taxon>Eukaryota</taxon>
        <taxon>Fungi</taxon>
        <taxon>Fungi incertae sedis</taxon>
        <taxon>Chytridiomycota</taxon>
        <taxon>Chytridiomycota incertae sedis</taxon>
        <taxon>Monoblepharidomycetes</taxon>
        <taxon>Monoblepharidales</taxon>
        <taxon>Gonapodyaceae</taxon>
        <taxon>Gonapodya</taxon>
    </lineage>
</organism>
<evidence type="ECO:0000313" key="1">
    <source>
        <dbReference type="EMBL" id="KXS10600.1"/>
    </source>
</evidence>
<accession>A0A139A1D2</accession>
<name>A0A139A1D2_GONPJ</name>
<dbReference type="Gene3D" id="3.80.10.10">
    <property type="entry name" value="Ribonuclease Inhibitor"/>
    <property type="match status" value="1"/>
</dbReference>
<proteinExistence type="predicted"/>
<dbReference type="SUPFAM" id="SSF52047">
    <property type="entry name" value="RNI-like"/>
    <property type="match status" value="1"/>
</dbReference>
<dbReference type="InterPro" id="IPR032675">
    <property type="entry name" value="LRR_dom_sf"/>
</dbReference>
<evidence type="ECO:0000313" key="2">
    <source>
        <dbReference type="Proteomes" id="UP000070544"/>
    </source>
</evidence>
<sequence length="409" mass="45513">MSSSLPTPPRSRSSSCETIRRDITNSTALITSGRWESDRIKSSSESFHSDAESVASLSLLDDTETSKPHLPFEIVVHILHFLAPLGDDVFTNPASPITLGPFDAVPQAHRDHKLAGVKALAACQLVSRALFAESTKLLYRSVRMRSKRHRSRFMQALQLVPPRKGYGVFEDWRIEMDSRTFGGGGEGEHVEGGCGENDIQGPLPPTVNYAEMVRLIDFGLRPSLREEDENTSFKFPDRVIEPFLRTIGPACCNLTHLSLSGTSFTHHTLQFLLRCVGCTLTHLDVSYSYIRKQGFMTLWEDTPTEEILDAATTLTERNTLVSAPRTPLLPSILYFDVSGLFRLSRIPAETLVETVDRLKTLRWLRADLCHEGTREQWAAIEQTLAERGGRLRSDTVVSGRKSFAAAVAA</sequence>
<dbReference type="Proteomes" id="UP000070544">
    <property type="component" value="Unassembled WGS sequence"/>
</dbReference>
<dbReference type="EMBL" id="KQ965820">
    <property type="protein sequence ID" value="KXS10600.1"/>
    <property type="molecule type" value="Genomic_DNA"/>
</dbReference>
<gene>
    <name evidence="1" type="ORF">M427DRAFT_159091</name>
</gene>
<keyword evidence="2" id="KW-1185">Reference proteome</keyword>
<dbReference type="AlphaFoldDB" id="A0A139A1D2"/>
<evidence type="ECO:0008006" key="3">
    <source>
        <dbReference type="Google" id="ProtNLM"/>
    </source>
</evidence>
<reference evidence="1 2" key="1">
    <citation type="journal article" date="2015" name="Genome Biol. Evol.">
        <title>Phylogenomic analyses indicate that early fungi evolved digesting cell walls of algal ancestors of land plants.</title>
        <authorList>
            <person name="Chang Y."/>
            <person name="Wang S."/>
            <person name="Sekimoto S."/>
            <person name="Aerts A.L."/>
            <person name="Choi C."/>
            <person name="Clum A."/>
            <person name="LaButti K.M."/>
            <person name="Lindquist E.A."/>
            <person name="Yee Ngan C."/>
            <person name="Ohm R.A."/>
            <person name="Salamov A.A."/>
            <person name="Grigoriev I.V."/>
            <person name="Spatafora J.W."/>
            <person name="Berbee M.L."/>
        </authorList>
    </citation>
    <scope>NUCLEOTIDE SEQUENCE [LARGE SCALE GENOMIC DNA]</scope>
    <source>
        <strain evidence="1 2">JEL478</strain>
    </source>
</reference>
<protein>
    <recommendedName>
        <fullName evidence="3">F-box domain-containing protein</fullName>
    </recommendedName>
</protein>